<reference evidence="1" key="1">
    <citation type="submission" date="2022-12" db="EMBL/GenBank/DDBJ databases">
        <title>Draft genome assemblies for two species of Escallonia (Escalloniales).</title>
        <authorList>
            <person name="Chanderbali A."/>
            <person name="Dervinis C."/>
            <person name="Anghel I."/>
            <person name="Soltis D."/>
            <person name="Soltis P."/>
            <person name="Zapata F."/>
        </authorList>
    </citation>
    <scope>NUCLEOTIDE SEQUENCE</scope>
    <source>
        <strain evidence="1">UCBG64.0493</strain>
        <tissue evidence="1">Leaf</tissue>
    </source>
</reference>
<evidence type="ECO:0000313" key="2">
    <source>
        <dbReference type="Proteomes" id="UP001188597"/>
    </source>
</evidence>
<name>A0AA88W9R7_9ASTE</name>
<sequence>MRLVNEDRGKILYRGPSVVVVRHHLGVCGPGLDALFLLRLLWLHVLSDVSVNVGETIVAVGGADVRCWLEQIYDDEAATVG</sequence>
<dbReference type="AlphaFoldDB" id="A0AA88W9R7"/>
<gene>
    <name evidence="1" type="ORF">RJ639_003871</name>
</gene>
<organism evidence="1 2">
    <name type="scientific">Escallonia herrerae</name>
    <dbReference type="NCBI Taxonomy" id="1293975"/>
    <lineage>
        <taxon>Eukaryota</taxon>
        <taxon>Viridiplantae</taxon>
        <taxon>Streptophyta</taxon>
        <taxon>Embryophyta</taxon>
        <taxon>Tracheophyta</taxon>
        <taxon>Spermatophyta</taxon>
        <taxon>Magnoliopsida</taxon>
        <taxon>eudicotyledons</taxon>
        <taxon>Gunneridae</taxon>
        <taxon>Pentapetalae</taxon>
        <taxon>asterids</taxon>
        <taxon>campanulids</taxon>
        <taxon>Escalloniales</taxon>
        <taxon>Escalloniaceae</taxon>
        <taxon>Escallonia</taxon>
    </lineage>
</organism>
<keyword evidence="2" id="KW-1185">Reference proteome</keyword>
<dbReference type="Proteomes" id="UP001188597">
    <property type="component" value="Unassembled WGS sequence"/>
</dbReference>
<evidence type="ECO:0000313" key="1">
    <source>
        <dbReference type="EMBL" id="KAK3019340.1"/>
    </source>
</evidence>
<protein>
    <submittedName>
        <fullName evidence="1">Uncharacterized protein</fullName>
    </submittedName>
</protein>
<comment type="caution">
    <text evidence="1">The sequence shown here is derived from an EMBL/GenBank/DDBJ whole genome shotgun (WGS) entry which is preliminary data.</text>
</comment>
<accession>A0AA88W9R7</accession>
<dbReference type="EMBL" id="JAVXUP010000882">
    <property type="protein sequence ID" value="KAK3019340.1"/>
    <property type="molecule type" value="Genomic_DNA"/>
</dbReference>
<proteinExistence type="predicted"/>